<evidence type="ECO:0000313" key="4">
    <source>
        <dbReference type="Proteomes" id="UP001250214"/>
    </source>
</evidence>
<evidence type="ECO:0000256" key="2">
    <source>
        <dbReference type="SAM" id="Phobius"/>
    </source>
</evidence>
<dbReference type="RefSeq" id="WP_310913776.1">
    <property type="nucleotide sequence ID" value="NZ_JAVLVT010000010.1"/>
</dbReference>
<keyword evidence="2" id="KW-0472">Membrane</keyword>
<sequence>MTETIRPSGGQPHRGADDGVQPAEPVSSAPAPKAETNAAASAPSAEVETAGPAEPGPATHTVRLVRRHLGVLLVGGGAFLITLGLLLHFHVYSALALLPADTEQELHLDDESATFLDTSTWQTQRETPVERHLTISGEPSPGNAGWTTWTMRTTTSGGERLIGHSDRRVIVDREAASAVNCCSEHVDGDHEVRQAGLVLNWPADAPAEDVPYYDADIRAAPQMRYSGTEEVGGVETRRYEQTIPATQVPDSARQVPARVLDSDRDGTVEATRWLELTRTVWVEPVTGHVVHMTEERHETLRSGNGAQATLVDAELRLVDAHISERVEEAQGQALLLRATREWIPGAFAGLGPLLWAAATVLVRRGI</sequence>
<protein>
    <submittedName>
        <fullName evidence="3">DUF3068 domain-containing protein</fullName>
    </submittedName>
</protein>
<feature type="region of interest" description="Disordered" evidence="1">
    <location>
        <begin position="1"/>
        <end position="58"/>
    </location>
</feature>
<dbReference type="EMBL" id="JAVLVT010000010">
    <property type="protein sequence ID" value="MDS1272205.1"/>
    <property type="molecule type" value="Genomic_DNA"/>
</dbReference>
<accession>A0ABU2HBL7</accession>
<keyword evidence="2" id="KW-0812">Transmembrane</keyword>
<keyword evidence="4" id="KW-1185">Reference proteome</keyword>
<name>A0ABU2HBL7_9ACTN</name>
<gene>
    <name evidence="3" type="ORF">RIF23_18100</name>
</gene>
<reference evidence="4" key="1">
    <citation type="submission" date="2023-07" db="EMBL/GenBank/DDBJ databases">
        <title>Novel species in the genus Lipingzhangella isolated from Sambhar Salt Lake.</title>
        <authorList>
            <person name="Jiya N."/>
            <person name="Kajale S."/>
            <person name="Sharma A."/>
        </authorList>
    </citation>
    <scope>NUCLEOTIDE SEQUENCE [LARGE SCALE GENOMIC DNA]</scope>
    <source>
        <strain evidence="4">LS1_29</strain>
    </source>
</reference>
<comment type="caution">
    <text evidence="3">The sequence shown here is derived from an EMBL/GenBank/DDBJ whole genome shotgun (WGS) entry which is preliminary data.</text>
</comment>
<proteinExistence type="predicted"/>
<dbReference type="InterPro" id="IPR021424">
    <property type="entry name" value="PorA"/>
</dbReference>
<organism evidence="3 4">
    <name type="scientific">Lipingzhangella rawalii</name>
    <dbReference type="NCBI Taxonomy" id="2055835"/>
    <lineage>
        <taxon>Bacteria</taxon>
        <taxon>Bacillati</taxon>
        <taxon>Actinomycetota</taxon>
        <taxon>Actinomycetes</taxon>
        <taxon>Streptosporangiales</taxon>
        <taxon>Nocardiopsidaceae</taxon>
        <taxon>Lipingzhangella</taxon>
    </lineage>
</organism>
<dbReference type="Proteomes" id="UP001250214">
    <property type="component" value="Unassembled WGS sequence"/>
</dbReference>
<evidence type="ECO:0000256" key="1">
    <source>
        <dbReference type="SAM" id="MobiDB-lite"/>
    </source>
</evidence>
<dbReference type="Gene3D" id="2.50.20.20">
    <property type="match status" value="1"/>
</dbReference>
<dbReference type="Pfam" id="PF11271">
    <property type="entry name" value="PorA"/>
    <property type="match status" value="1"/>
</dbReference>
<evidence type="ECO:0000313" key="3">
    <source>
        <dbReference type="EMBL" id="MDS1272205.1"/>
    </source>
</evidence>
<keyword evidence="2" id="KW-1133">Transmembrane helix</keyword>
<feature type="transmembrane region" description="Helical" evidence="2">
    <location>
        <begin position="69"/>
        <end position="89"/>
    </location>
</feature>
<feature type="compositionally biased region" description="Low complexity" evidence="1">
    <location>
        <begin position="28"/>
        <end position="50"/>
    </location>
</feature>